<dbReference type="EMBL" id="JAWDJR010000004">
    <property type="protein sequence ID" value="KAK9976560.1"/>
    <property type="molecule type" value="Genomic_DNA"/>
</dbReference>
<gene>
    <name evidence="1" type="ORF">ABG768_021765</name>
</gene>
<dbReference type="Proteomes" id="UP001479290">
    <property type="component" value="Unassembled WGS sequence"/>
</dbReference>
<comment type="caution">
    <text evidence="1">The sequence shown here is derived from an EMBL/GenBank/DDBJ whole genome shotgun (WGS) entry which is preliminary data.</text>
</comment>
<evidence type="ECO:0000313" key="1">
    <source>
        <dbReference type="EMBL" id="KAK9976560.1"/>
    </source>
</evidence>
<reference evidence="1 2" key="1">
    <citation type="submission" date="2024-05" db="EMBL/GenBank/DDBJ databases">
        <title>A high-quality chromosomal-level genome assembly of Topmouth culter (Culter alburnus).</title>
        <authorList>
            <person name="Zhao H."/>
        </authorList>
    </citation>
    <scope>NUCLEOTIDE SEQUENCE [LARGE SCALE GENOMIC DNA]</scope>
    <source>
        <strain evidence="1">CATC2023</strain>
        <tissue evidence="1">Muscle</tissue>
    </source>
</reference>
<dbReference type="AlphaFoldDB" id="A0AAW2AWU2"/>
<name>A0AAW2AWU2_CULAL</name>
<protein>
    <submittedName>
        <fullName evidence="1">Uncharacterized protein</fullName>
    </submittedName>
</protein>
<accession>A0AAW2AWU2</accession>
<evidence type="ECO:0000313" key="2">
    <source>
        <dbReference type="Proteomes" id="UP001479290"/>
    </source>
</evidence>
<sequence>MTSSKFRAAPLALSEDEEKAAKDALCPPSHHATAEEDIFSQGDYLTLQGPVQKELFYCCGNKVLDVSLWREEALCELY</sequence>
<proteinExistence type="predicted"/>
<organism evidence="1 2">
    <name type="scientific">Culter alburnus</name>
    <name type="common">Topmouth culter</name>
    <dbReference type="NCBI Taxonomy" id="194366"/>
    <lineage>
        <taxon>Eukaryota</taxon>
        <taxon>Metazoa</taxon>
        <taxon>Chordata</taxon>
        <taxon>Craniata</taxon>
        <taxon>Vertebrata</taxon>
        <taxon>Euteleostomi</taxon>
        <taxon>Actinopterygii</taxon>
        <taxon>Neopterygii</taxon>
        <taxon>Teleostei</taxon>
        <taxon>Ostariophysi</taxon>
        <taxon>Cypriniformes</taxon>
        <taxon>Xenocyprididae</taxon>
        <taxon>Xenocypridinae</taxon>
        <taxon>Culter</taxon>
    </lineage>
</organism>
<feature type="non-terminal residue" evidence="1">
    <location>
        <position position="78"/>
    </location>
</feature>
<keyword evidence="2" id="KW-1185">Reference proteome</keyword>